<dbReference type="EMBL" id="JAPJDO010000002">
    <property type="protein sequence ID" value="MCX2935663.1"/>
    <property type="molecule type" value="Genomic_DNA"/>
</dbReference>
<gene>
    <name evidence="1" type="ORF">ORI27_03050</name>
</gene>
<dbReference type="RefSeq" id="WP_265995037.1">
    <property type="nucleotide sequence ID" value="NZ_JAPJDN010000002.1"/>
</dbReference>
<evidence type="ECO:0000313" key="2">
    <source>
        <dbReference type="Proteomes" id="UP001300745"/>
    </source>
</evidence>
<dbReference type="Gene3D" id="1.10.287.1060">
    <property type="entry name" value="ESAT-6-like"/>
    <property type="match status" value="1"/>
</dbReference>
<reference evidence="1 2" key="1">
    <citation type="submission" date="2022-11" db="EMBL/GenBank/DDBJ databases">
        <title>Mycobacterium sp. nov.</title>
        <authorList>
            <person name="Papic B."/>
            <person name="Spicic S."/>
            <person name="Duvnjak S."/>
        </authorList>
    </citation>
    <scope>NUCLEOTIDE SEQUENCE [LARGE SCALE GENOMIC DNA]</scope>
    <source>
        <strain evidence="1 2">CVI_P4</strain>
    </source>
</reference>
<accession>A0ABT3S831</accession>
<evidence type="ECO:0008006" key="3">
    <source>
        <dbReference type="Google" id="ProtNLM"/>
    </source>
</evidence>
<comment type="caution">
    <text evidence="1">The sequence shown here is derived from an EMBL/GenBank/DDBJ whole genome shotgun (WGS) entry which is preliminary data.</text>
</comment>
<dbReference type="Proteomes" id="UP001300745">
    <property type="component" value="Unassembled WGS sequence"/>
</dbReference>
<keyword evidence="2" id="KW-1185">Reference proteome</keyword>
<sequence length="430" mass="45349">MAATGAPTLAQVRGWDTDHLTSAATHWTQVATVWEDNFTQLSQQIGTPGGTPWMGQAAEAAQQSAYDDRLKVVGLADQLHDASTLARSGAQRITAARNAVLAAVDAAQQVGFTVGDDFSVSSHETGDATYLAARQAQAEAVAADIRTRLGELMATDQQVAATITTAADGLGGAALPGVDDSAGGVQALDNTTGGDSDKPKIQLVDNETTTDRPPGLPGVPPDSPFVGDIRYGHWEEVSSSPTGPYPQDGPGPLATEWHPFDAEKQGDFTPGLGGTTGMYTPGKNWADPDAPPWAQYQEAYRFRVAGFQPTEYTRQVTENGRAVTQQWMQNTYEYQRNTRLLLGGDVLADRPSDIAGLSPPPRIDHEWKPITLPQIAVLSAQNPATTYYVPNECGPQSTFVGGLPGGGYTAGPTVPVMRPSTGGPLIQVPG</sequence>
<evidence type="ECO:0000313" key="1">
    <source>
        <dbReference type="EMBL" id="MCX2935663.1"/>
    </source>
</evidence>
<organism evidence="1 2">
    <name type="scientific">Mycobacterium pinniadriaticum</name>
    <dbReference type="NCBI Taxonomy" id="2994102"/>
    <lineage>
        <taxon>Bacteria</taxon>
        <taxon>Bacillati</taxon>
        <taxon>Actinomycetota</taxon>
        <taxon>Actinomycetes</taxon>
        <taxon>Mycobacteriales</taxon>
        <taxon>Mycobacteriaceae</taxon>
        <taxon>Mycobacterium</taxon>
    </lineage>
</organism>
<proteinExistence type="predicted"/>
<name>A0ABT3S831_9MYCO</name>
<protein>
    <recommendedName>
        <fullName evidence="3">Transmembrane protein</fullName>
    </recommendedName>
</protein>